<evidence type="ECO:0000313" key="2">
    <source>
        <dbReference type="Proteomes" id="UP000887566"/>
    </source>
</evidence>
<dbReference type="WBParaSite" id="PSAMB.scaffold2733size21590.g18938.t1">
    <property type="protein sequence ID" value="PSAMB.scaffold2733size21590.g18938.t1"/>
    <property type="gene ID" value="PSAMB.scaffold2733size21590.g18938"/>
</dbReference>
<dbReference type="AlphaFoldDB" id="A0A914VZS8"/>
<sequence length="106" mass="11681">MGPTGAHFLRADTTLCPTHSTASAADRSAPNPQKPPTTTATAAARRMIQIVRPPPTLLIAFVYWLPTFQFTSRCADAICSRTAHQSIPTFIPLLFSARFSRRQRLI</sequence>
<name>A0A914VZS8_9BILA</name>
<protein>
    <submittedName>
        <fullName evidence="3">Uncharacterized protein</fullName>
    </submittedName>
</protein>
<proteinExistence type="predicted"/>
<dbReference type="Proteomes" id="UP000887566">
    <property type="component" value="Unplaced"/>
</dbReference>
<evidence type="ECO:0000256" key="1">
    <source>
        <dbReference type="SAM" id="MobiDB-lite"/>
    </source>
</evidence>
<accession>A0A914VZS8</accession>
<feature type="region of interest" description="Disordered" evidence="1">
    <location>
        <begin position="20"/>
        <end position="41"/>
    </location>
</feature>
<keyword evidence="2" id="KW-1185">Reference proteome</keyword>
<reference evidence="3" key="1">
    <citation type="submission" date="2022-11" db="UniProtKB">
        <authorList>
            <consortium name="WormBaseParasite"/>
        </authorList>
    </citation>
    <scope>IDENTIFICATION</scope>
</reference>
<organism evidence="2 3">
    <name type="scientific">Plectus sambesii</name>
    <dbReference type="NCBI Taxonomy" id="2011161"/>
    <lineage>
        <taxon>Eukaryota</taxon>
        <taxon>Metazoa</taxon>
        <taxon>Ecdysozoa</taxon>
        <taxon>Nematoda</taxon>
        <taxon>Chromadorea</taxon>
        <taxon>Plectida</taxon>
        <taxon>Plectina</taxon>
        <taxon>Plectoidea</taxon>
        <taxon>Plectidae</taxon>
        <taxon>Plectus</taxon>
    </lineage>
</organism>
<evidence type="ECO:0000313" key="3">
    <source>
        <dbReference type="WBParaSite" id="PSAMB.scaffold2733size21590.g18938.t1"/>
    </source>
</evidence>